<protein>
    <submittedName>
        <fullName evidence="2">Uncharacterized protein</fullName>
    </submittedName>
</protein>
<evidence type="ECO:0000313" key="1">
    <source>
        <dbReference type="EMBL" id="CAF4228650.1"/>
    </source>
</evidence>
<sequence>NKLSIELKLFQVDMDQVERKLTFDQSSNGKTKNFRNEFDQTITRIENLSNEYFHQIFDYSKHDESYTNNYKQFLLLNKQCFQSKYGWEFQRMSFFRGYYISQCINDVYRLVFALPTLKYFMFLFDCYAKVTLPMATSQQLSTIEYLATYQYCAFNELLTILSYTPQICHLKLGNSVGIHKDIQTLPITLLNLTDISIPVDHVIFDEFEILIRKIDAKLKVLHITTQSNDLEFLNARQWKQLILKYFPQLDEFYLQYIDKFNIEYQYLGGCDQFLSSFWIERQWIFEVEIDHESITYFIRPYRKRWYEYIHDNIFNSAIEYSKSTRLTIEYIDLHDIHETLTADTARVLAIAQIYHLDMTEENVYVGALIETVRLLPELTLLKIHSLSLHEPVWLHSEEQIIWHSMDYTNLKKIKHDCNEYLRLLYFRVPTADEEMIQKLTIMINLEKFPWNFKN</sequence>
<dbReference type="Proteomes" id="UP000663842">
    <property type="component" value="Unassembled WGS sequence"/>
</dbReference>
<dbReference type="AlphaFoldDB" id="A0A820E5N2"/>
<keyword evidence="4" id="KW-1185">Reference proteome</keyword>
<gene>
    <name evidence="1" type="ORF">OVN521_LOCUS27849</name>
    <name evidence="2" type="ORF">UXM345_LOCUS30239</name>
</gene>
<dbReference type="Proteomes" id="UP000663866">
    <property type="component" value="Unassembled WGS sequence"/>
</dbReference>
<comment type="caution">
    <text evidence="2">The sequence shown here is derived from an EMBL/GenBank/DDBJ whole genome shotgun (WGS) entry which is preliminary data.</text>
</comment>
<evidence type="ECO:0000313" key="2">
    <source>
        <dbReference type="EMBL" id="CAF4242050.1"/>
    </source>
</evidence>
<feature type="non-terminal residue" evidence="2">
    <location>
        <position position="1"/>
    </location>
</feature>
<name>A0A820E5N2_9BILA</name>
<proteinExistence type="predicted"/>
<accession>A0A820E5N2</accession>
<organism evidence="2 3">
    <name type="scientific">Rotaria magnacalcarata</name>
    <dbReference type="NCBI Taxonomy" id="392030"/>
    <lineage>
        <taxon>Eukaryota</taxon>
        <taxon>Metazoa</taxon>
        <taxon>Spiralia</taxon>
        <taxon>Gnathifera</taxon>
        <taxon>Rotifera</taxon>
        <taxon>Eurotatoria</taxon>
        <taxon>Bdelloidea</taxon>
        <taxon>Philodinida</taxon>
        <taxon>Philodinidae</taxon>
        <taxon>Rotaria</taxon>
    </lineage>
</organism>
<reference evidence="2" key="1">
    <citation type="submission" date="2021-02" db="EMBL/GenBank/DDBJ databases">
        <authorList>
            <person name="Nowell W R."/>
        </authorList>
    </citation>
    <scope>NUCLEOTIDE SEQUENCE</scope>
</reference>
<dbReference type="EMBL" id="CAJOBG010007862">
    <property type="protein sequence ID" value="CAF4228650.1"/>
    <property type="molecule type" value="Genomic_DNA"/>
</dbReference>
<dbReference type="EMBL" id="CAJOBF010007815">
    <property type="protein sequence ID" value="CAF4242050.1"/>
    <property type="molecule type" value="Genomic_DNA"/>
</dbReference>
<evidence type="ECO:0000313" key="3">
    <source>
        <dbReference type="Proteomes" id="UP000663842"/>
    </source>
</evidence>
<evidence type="ECO:0000313" key="4">
    <source>
        <dbReference type="Proteomes" id="UP000663866"/>
    </source>
</evidence>